<dbReference type="RefSeq" id="WP_123208445.1">
    <property type="nucleotide sequence ID" value="NZ_JBHTHO010000002.1"/>
</dbReference>
<evidence type="ECO:0000259" key="1">
    <source>
        <dbReference type="Pfam" id="PF00899"/>
    </source>
</evidence>
<evidence type="ECO:0000313" key="2">
    <source>
        <dbReference type="EMBL" id="RNL40826.1"/>
    </source>
</evidence>
<dbReference type="PANTHER" id="PTHR43267:SF1">
    <property type="entry name" value="TRNA THREONYLCARBAMOYLADENOSINE DEHYDRATASE"/>
    <property type="match status" value="1"/>
</dbReference>
<dbReference type="AlphaFoldDB" id="A0A3N0B2N4"/>
<feature type="domain" description="THIF-type NAD/FAD binding fold" evidence="1">
    <location>
        <begin position="7"/>
        <end position="228"/>
    </location>
</feature>
<evidence type="ECO:0000313" key="3">
    <source>
        <dbReference type="Proteomes" id="UP000269591"/>
    </source>
</evidence>
<gene>
    <name evidence="2" type="ORF">DMP06_03910</name>
</gene>
<dbReference type="EMBL" id="QIBX01000004">
    <property type="protein sequence ID" value="RNL40826.1"/>
    <property type="molecule type" value="Genomic_DNA"/>
</dbReference>
<dbReference type="Gene3D" id="3.40.50.720">
    <property type="entry name" value="NAD(P)-binding Rossmann-like Domain"/>
    <property type="match status" value="1"/>
</dbReference>
<dbReference type="CDD" id="cd00757">
    <property type="entry name" value="ThiF_MoeB_HesA_family"/>
    <property type="match status" value="1"/>
</dbReference>
<comment type="caution">
    <text evidence="2">The sequence shown here is derived from an EMBL/GenBank/DDBJ whole genome shotgun (WGS) entry which is preliminary data.</text>
</comment>
<dbReference type="InterPro" id="IPR000594">
    <property type="entry name" value="ThiF_NAD_FAD-bd"/>
</dbReference>
<dbReference type="GO" id="GO:0061503">
    <property type="term" value="F:tRNA threonylcarbamoyladenosine dehydratase"/>
    <property type="evidence" value="ECO:0007669"/>
    <property type="project" value="TreeGrafter"/>
</dbReference>
<keyword evidence="3" id="KW-1185">Reference proteome</keyword>
<dbReference type="PANTHER" id="PTHR43267">
    <property type="entry name" value="TRNA THREONYLCARBAMOYLADENOSINE DEHYDRATASE"/>
    <property type="match status" value="1"/>
</dbReference>
<organism evidence="2 3">
    <name type="scientific">Slackia equolifaciens</name>
    <dbReference type="NCBI Taxonomy" id="498718"/>
    <lineage>
        <taxon>Bacteria</taxon>
        <taxon>Bacillati</taxon>
        <taxon>Actinomycetota</taxon>
        <taxon>Coriobacteriia</taxon>
        <taxon>Eggerthellales</taxon>
        <taxon>Eggerthellaceae</taxon>
        <taxon>Slackia</taxon>
    </lineage>
</organism>
<sequence length="232" mass="25145">MPVEQRYLRNIEALTEEECRTLSEDRVAVAGCGGLGGSVVEALARIGVRHLRLIDADVFDETNLNRQVLCTEATVGLHKAEVAKRRILEIDRKAKPEAIVSYLDESNAADLIRGMDCVVDCLDTLESRFWLAHACQALGIPLVYGAIAGWFGQVCTVHPGDASFVSIYGEPFGTSQHARLGSLPFAAYATAAVQAAETVKVLLGRPGQIRNRLLMIDLLDGSMESIELAPIP</sequence>
<dbReference type="SUPFAM" id="SSF69572">
    <property type="entry name" value="Activating enzymes of the ubiquitin-like proteins"/>
    <property type="match status" value="1"/>
</dbReference>
<dbReference type="InterPro" id="IPR035985">
    <property type="entry name" value="Ubiquitin-activating_enz"/>
</dbReference>
<protein>
    <recommendedName>
        <fullName evidence="1">THIF-type NAD/FAD binding fold domain-containing protein</fullName>
    </recommendedName>
</protein>
<dbReference type="Proteomes" id="UP000269591">
    <property type="component" value="Unassembled WGS sequence"/>
</dbReference>
<proteinExistence type="predicted"/>
<dbReference type="InterPro" id="IPR045886">
    <property type="entry name" value="ThiF/MoeB/HesA"/>
</dbReference>
<accession>A0A3N0B2N4</accession>
<reference evidence="3" key="1">
    <citation type="submission" date="2018-05" db="EMBL/GenBank/DDBJ databases">
        <title>Genome Sequencing of selected type strains of the family Eggerthellaceae.</title>
        <authorList>
            <person name="Danylec N."/>
            <person name="Stoll D.A."/>
            <person name="Doetsch A."/>
            <person name="Huch M."/>
        </authorList>
    </citation>
    <scope>NUCLEOTIDE SEQUENCE [LARGE SCALE GENOMIC DNA]</scope>
    <source>
        <strain evidence="3">DSM 24851</strain>
    </source>
</reference>
<dbReference type="Pfam" id="PF00899">
    <property type="entry name" value="ThiF"/>
    <property type="match status" value="1"/>
</dbReference>
<dbReference type="GO" id="GO:0008641">
    <property type="term" value="F:ubiquitin-like modifier activating enzyme activity"/>
    <property type="evidence" value="ECO:0007669"/>
    <property type="project" value="InterPro"/>
</dbReference>
<dbReference type="GO" id="GO:0061504">
    <property type="term" value="P:cyclic threonylcarbamoyladenosine biosynthetic process"/>
    <property type="evidence" value="ECO:0007669"/>
    <property type="project" value="TreeGrafter"/>
</dbReference>
<dbReference type="OrthoDB" id="9804286at2"/>
<name>A0A3N0B2N4_9ACTN</name>